<evidence type="ECO:0000313" key="2">
    <source>
        <dbReference type="Proteomes" id="UP000786185"/>
    </source>
</evidence>
<comment type="caution">
    <text evidence="1">The sequence shown here is derived from an EMBL/GenBank/DDBJ whole genome shotgun (WGS) entry which is preliminary data.</text>
</comment>
<sequence>MGDYSVCAVLALAHITYECFISSETNHREIMFFNYVKKAFERGEVKVGLSADQANKRVWLESSGLTHFATKFISKSERQKLAILAKSDALTK</sequence>
<protein>
    <submittedName>
        <fullName evidence="1">Uncharacterized protein</fullName>
    </submittedName>
</protein>
<accession>A0AAW4BIE4</accession>
<evidence type="ECO:0000313" key="1">
    <source>
        <dbReference type="EMBL" id="MBF4437355.1"/>
    </source>
</evidence>
<dbReference type="EMBL" id="SCLC01000878">
    <property type="protein sequence ID" value="MBF4437355.1"/>
    <property type="molecule type" value="Genomic_DNA"/>
</dbReference>
<organism evidence="1 2">
    <name type="scientific">Vibrio anguillarum</name>
    <name type="common">Listonella anguillarum</name>
    <dbReference type="NCBI Taxonomy" id="55601"/>
    <lineage>
        <taxon>Bacteria</taxon>
        <taxon>Pseudomonadati</taxon>
        <taxon>Pseudomonadota</taxon>
        <taxon>Gammaproteobacteria</taxon>
        <taxon>Vibrionales</taxon>
        <taxon>Vibrionaceae</taxon>
        <taxon>Vibrio</taxon>
    </lineage>
</organism>
<gene>
    <name evidence="1" type="ORF">ERJ77_23310</name>
</gene>
<dbReference type="AlphaFoldDB" id="A0AAW4BIE4"/>
<proteinExistence type="predicted"/>
<dbReference type="Proteomes" id="UP000786185">
    <property type="component" value="Unassembled WGS sequence"/>
</dbReference>
<reference evidence="1" key="1">
    <citation type="journal article" date="2021" name="PeerJ">
        <title>Analysis of 44 Vibrio anguillarum genomes reveals high genetic diversity.</title>
        <authorList>
            <person name="Hansen M.J."/>
            <person name="Dalsgaard I."/>
        </authorList>
    </citation>
    <scope>NUCLEOTIDE SEQUENCE</scope>
    <source>
        <strain evidence="1">850617-1/1</strain>
    </source>
</reference>
<name>A0AAW4BIE4_VIBAN</name>